<evidence type="ECO:0000256" key="5">
    <source>
        <dbReference type="ARBA" id="ARBA00023027"/>
    </source>
</evidence>
<evidence type="ECO:0000256" key="8">
    <source>
        <dbReference type="ARBA" id="ARBA00048302"/>
    </source>
</evidence>
<feature type="active site" description="Proton donor" evidence="11">
    <location>
        <position position="234"/>
    </location>
</feature>
<comment type="caution">
    <text evidence="15">The sequence shown here is derived from an EMBL/GenBank/DDBJ whole genome shotgun (WGS) entry which is preliminary data.</text>
</comment>
<gene>
    <name evidence="11" type="primary">fabV</name>
    <name evidence="15" type="ORF">E2980_12360</name>
</gene>
<dbReference type="EC" id="1.3.1.44" evidence="11"/>
<evidence type="ECO:0000256" key="6">
    <source>
        <dbReference type="ARBA" id="ARBA00023098"/>
    </source>
</evidence>
<feature type="domain" description="Trans-2-enoyl-CoA reductase catalytic" evidence="13">
    <location>
        <begin position="81"/>
        <end position="316"/>
    </location>
</feature>
<dbReference type="Pfam" id="PF12241">
    <property type="entry name" value="Enoyl_reductase"/>
    <property type="match status" value="1"/>
</dbReference>
<comment type="catalytic activity">
    <reaction evidence="8 11">
        <text>a 2,3-saturated acyl-CoA + NAD(+) = a (2E)-enoyl-CoA + NADH + H(+)</text>
        <dbReference type="Rhea" id="RHEA:18177"/>
        <dbReference type="ChEBI" id="CHEBI:15378"/>
        <dbReference type="ChEBI" id="CHEBI:57540"/>
        <dbReference type="ChEBI" id="CHEBI:57945"/>
        <dbReference type="ChEBI" id="CHEBI:58856"/>
        <dbReference type="ChEBI" id="CHEBI:65111"/>
        <dbReference type="EC" id="1.3.1.44"/>
    </reaction>
</comment>
<comment type="pathway">
    <text evidence="11">Lipid metabolism; fatty acid biosynthesis.</text>
</comment>
<feature type="binding site" evidence="11">
    <location>
        <position position="224"/>
    </location>
    <ligand>
        <name>substrate</name>
    </ligand>
</feature>
<dbReference type="GO" id="GO:0004318">
    <property type="term" value="F:enoyl-[acyl-carrier-protein] reductase (NADH) activity"/>
    <property type="evidence" value="ECO:0007669"/>
    <property type="project" value="UniProtKB-EC"/>
</dbReference>
<organism evidence="15 16">
    <name type="scientific">Cohnella luojiensis</name>
    <dbReference type="NCBI Taxonomy" id="652876"/>
    <lineage>
        <taxon>Bacteria</taxon>
        <taxon>Bacillati</taxon>
        <taxon>Bacillota</taxon>
        <taxon>Bacilli</taxon>
        <taxon>Bacillales</taxon>
        <taxon>Paenibacillaceae</taxon>
        <taxon>Cohnella</taxon>
    </lineage>
</organism>
<evidence type="ECO:0000259" key="13">
    <source>
        <dbReference type="Pfam" id="PF12241"/>
    </source>
</evidence>
<evidence type="ECO:0000256" key="10">
    <source>
        <dbReference type="ARBA" id="ARBA00060887"/>
    </source>
</evidence>
<feature type="binding site" evidence="11">
    <location>
        <position position="243"/>
    </location>
    <ligand>
        <name>NAD(+)</name>
        <dbReference type="ChEBI" id="CHEBI:57540"/>
    </ligand>
</feature>
<comment type="subunit">
    <text evidence="1 11">Monomer.</text>
</comment>
<dbReference type="InterPro" id="IPR010758">
    <property type="entry name" value="Trans-2-enoyl-CoA_reductase"/>
</dbReference>
<keyword evidence="3 11" id="KW-0276">Fatty acid metabolism</keyword>
<dbReference type="PANTHER" id="PTHR37480">
    <property type="entry name" value="ENOYL-[ACYL-CARRIER-PROTEIN] REDUCTASE [NADH]"/>
    <property type="match status" value="1"/>
</dbReference>
<feature type="binding site" evidence="11">
    <location>
        <begin position="110"/>
        <end position="111"/>
    </location>
    <ligand>
        <name>NAD(+)</name>
        <dbReference type="ChEBI" id="CHEBI:57540"/>
    </ligand>
</feature>
<dbReference type="InterPro" id="IPR024906">
    <property type="entry name" value="Eno_Rdtase_FAD-bd_dom"/>
</dbReference>
<accession>A0A4Y8LWC6</accession>
<feature type="binding site" evidence="11">
    <location>
        <begin position="138"/>
        <end position="139"/>
    </location>
    <ligand>
        <name>NAD(+)</name>
        <dbReference type="ChEBI" id="CHEBI:57540"/>
    </ligand>
</feature>
<keyword evidence="16" id="KW-1185">Reference proteome</keyword>
<dbReference type="Proteomes" id="UP000297900">
    <property type="component" value="Unassembled WGS sequence"/>
</dbReference>
<dbReference type="AlphaFoldDB" id="A0A4Y8LWC6"/>
<evidence type="ECO:0000259" key="12">
    <source>
        <dbReference type="Pfam" id="PF07055"/>
    </source>
</evidence>
<keyword evidence="2 11" id="KW-0444">Lipid biosynthesis</keyword>
<dbReference type="Gene3D" id="3.40.50.720">
    <property type="entry name" value="NAD(P)-binding Rossmann-like Domain"/>
    <property type="match status" value="1"/>
</dbReference>
<comment type="similarity">
    <text evidence="10 11">Belongs to the TER reductase family.</text>
</comment>
<dbReference type="UniPathway" id="UPA00094"/>
<dbReference type="Pfam" id="PF07055">
    <property type="entry name" value="Eno-Rase_FAD_bd"/>
    <property type="match status" value="1"/>
</dbReference>
<keyword evidence="7 11" id="KW-0275">Fatty acid biosynthesis</keyword>
<dbReference type="InterPro" id="IPR036291">
    <property type="entry name" value="NAD(P)-bd_dom_sf"/>
</dbReference>
<evidence type="ECO:0000256" key="4">
    <source>
        <dbReference type="ARBA" id="ARBA00023002"/>
    </source>
</evidence>
<reference evidence="15 16" key="1">
    <citation type="submission" date="2019-03" db="EMBL/GenBank/DDBJ databases">
        <title>Cohnella endophytica sp. nov., a novel endophytic bacterium isolated from bark of Sonneratia apetala.</title>
        <authorList>
            <person name="Tuo L."/>
        </authorList>
    </citation>
    <scope>NUCLEOTIDE SEQUENCE [LARGE SCALE GENOMIC DNA]</scope>
    <source>
        <strain evidence="15 16">CCTCC AB 208254</strain>
    </source>
</reference>
<evidence type="ECO:0000256" key="3">
    <source>
        <dbReference type="ARBA" id="ARBA00022832"/>
    </source>
</evidence>
<dbReference type="GO" id="GO:0050343">
    <property type="term" value="F:trans-2-enoyl-CoA reductase (NADH) activity"/>
    <property type="evidence" value="ECO:0007669"/>
    <property type="project" value="UniProtKB-UniRule"/>
</dbReference>
<dbReference type="NCBIfam" id="NF010177">
    <property type="entry name" value="PRK13656.1"/>
    <property type="match status" value="1"/>
</dbReference>
<name>A0A4Y8LWC6_9BACL</name>
<comment type="catalytic activity">
    <reaction evidence="9">
        <text>a 2,3-saturated acyl-[ACP] + NAD(+) = a (2E)-enoyl-[ACP] + NADH + H(+)</text>
        <dbReference type="Rhea" id="RHEA:10240"/>
        <dbReference type="Rhea" id="RHEA-COMP:9925"/>
        <dbReference type="Rhea" id="RHEA-COMP:9926"/>
        <dbReference type="ChEBI" id="CHEBI:15378"/>
        <dbReference type="ChEBI" id="CHEBI:57540"/>
        <dbReference type="ChEBI" id="CHEBI:57945"/>
        <dbReference type="ChEBI" id="CHEBI:78784"/>
        <dbReference type="ChEBI" id="CHEBI:78785"/>
        <dbReference type="EC" id="1.3.1.9"/>
    </reaction>
</comment>
<sequence length="396" mass="43330">MIIKPRTRGFICTTAHPQGCARQVQEQIDYVKEQLAINGPRNVLVIGASAGYGLASRIVAAFGAGANTVGIYRQGERGGGRPASAGWYNSAAFEIAAQQAGLKSYSVTGDAFTDETKQKAIELIRKELGQVDLVVYSVASARRTNPRTGETSNSVLKPIGKPYTNKTVNFHDGVVSEITIEPATEDEIRETVDVMGGEDWQMWIDALREGGVLSDVATTIAYSYIGSQITQDIYREGTIGQAKDHLEATAKRLNEQLGATGGRAFVTVSKALVTQSSSAIPVVPLYISALYKVMKEKGIHEGCIEQTYRLFAGRLYSPEGVPVDEEGRIRIDDWEMREDVQEEVAKIWAALTTENIGQLTDLEGYRREFFQLFGFETDGVDYEADVDPNVSIPNLI</sequence>
<comment type="function">
    <text evidence="11">Involved in the fatty acid synthesis (FAS II). Catalyzes the reduction of a carbon-carbon double bond in an enoyl moiety that is covalently linked to a coenzyme A (CoA).</text>
</comment>
<dbReference type="InterPro" id="IPR024910">
    <property type="entry name" value="Enoyl-CoA_Rdtase_cat_dom"/>
</dbReference>
<keyword evidence="6 11" id="KW-0443">Lipid metabolism</keyword>
<evidence type="ECO:0000259" key="14">
    <source>
        <dbReference type="Pfam" id="PF12242"/>
    </source>
</evidence>
<dbReference type="OrthoDB" id="9802260at2"/>
<feature type="binding site" evidence="11">
    <location>
        <begin position="272"/>
        <end position="274"/>
    </location>
    <ligand>
        <name>NAD(+)</name>
        <dbReference type="ChEBI" id="CHEBI:57540"/>
    </ligand>
</feature>
<dbReference type="GO" id="GO:0051287">
    <property type="term" value="F:NAD binding"/>
    <property type="evidence" value="ECO:0007669"/>
    <property type="project" value="UniProtKB-UniRule"/>
</dbReference>
<keyword evidence="4 11" id="KW-0560">Oxidoreductase</keyword>
<dbReference type="EMBL" id="SOMN01000016">
    <property type="protein sequence ID" value="TFE25955.1"/>
    <property type="molecule type" value="Genomic_DNA"/>
</dbReference>
<dbReference type="PANTHER" id="PTHR37480:SF1">
    <property type="entry name" value="ENOYL-[ACYL-CARRIER-PROTEIN] REDUCTASE [NADH]"/>
    <property type="match status" value="1"/>
</dbReference>
<dbReference type="GO" id="GO:0006633">
    <property type="term" value="P:fatty acid biosynthetic process"/>
    <property type="evidence" value="ECO:0007669"/>
    <property type="project" value="UniProtKB-UniRule"/>
</dbReference>
<protein>
    <recommendedName>
        <fullName evidence="11">Trans-2-enoyl-CoA reductase [NADH]</fullName>
        <shortName evidence="11">TER</shortName>
        <ecNumber evidence="11">1.3.1.44</ecNumber>
    </recommendedName>
</protein>
<evidence type="ECO:0000256" key="2">
    <source>
        <dbReference type="ARBA" id="ARBA00022516"/>
    </source>
</evidence>
<evidence type="ECO:0000256" key="1">
    <source>
        <dbReference type="ARBA" id="ARBA00011245"/>
    </source>
</evidence>
<dbReference type="InterPro" id="IPR050048">
    <property type="entry name" value="FabV-like_NADH_b"/>
</dbReference>
<evidence type="ECO:0000256" key="9">
    <source>
        <dbReference type="ARBA" id="ARBA00048572"/>
    </source>
</evidence>
<evidence type="ECO:0000256" key="7">
    <source>
        <dbReference type="ARBA" id="ARBA00023160"/>
    </source>
</evidence>
<feature type="domain" description="Trans-2-enoyl-CoA reductase-like NAD(P)H binding" evidence="14">
    <location>
        <begin position="2"/>
        <end position="72"/>
    </location>
</feature>
<evidence type="ECO:0000313" key="16">
    <source>
        <dbReference type="Proteomes" id="UP000297900"/>
    </source>
</evidence>
<dbReference type="HAMAP" id="MF_01838">
    <property type="entry name" value="FabV_reductase"/>
    <property type="match status" value="1"/>
</dbReference>
<evidence type="ECO:0000256" key="11">
    <source>
        <dbReference type="HAMAP-Rule" id="MF_01838"/>
    </source>
</evidence>
<dbReference type="FunFam" id="3.40.50.720:FF:000221">
    <property type="entry name" value="Enoyl-[acyl-carrier-protein] reductase [NADH]"/>
    <property type="match status" value="1"/>
</dbReference>
<comment type="caution">
    <text evidence="11">Lacks conserved residue(s) required for the propagation of feature annotation.</text>
</comment>
<feature type="domain" description="Enoyl reductase FAD binding" evidence="12">
    <location>
        <begin position="323"/>
        <end position="386"/>
    </location>
</feature>
<dbReference type="Pfam" id="PF12242">
    <property type="entry name" value="Eno-Rase_NADH_b"/>
    <property type="match status" value="1"/>
</dbReference>
<evidence type="ECO:0000313" key="15">
    <source>
        <dbReference type="EMBL" id="TFE25955.1"/>
    </source>
</evidence>
<dbReference type="RefSeq" id="WP_135152499.1">
    <property type="nucleotide sequence ID" value="NZ_SOMN01000016.1"/>
</dbReference>
<dbReference type="NCBIfam" id="NF043048">
    <property type="entry name" value="EnoyACPredFabV"/>
    <property type="match status" value="1"/>
</dbReference>
<dbReference type="SUPFAM" id="SSF51735">
    <property type="entry name" value="NAD(P)-binding Rossmann-fold domains"/>
    <property type="match status" value="1"/>
</dbReference>
<keyword evidence="5 11" id="KW-0520">NAD</keyword>
<proteinExistence type="inferred from homology"/>